<dbReference type="InterPro" id="IPR004960">
    <property type="entry name" value="LipA_acyltrans"/>
</dbReference>
<dbReference type="CDD" id="cd07984">
    <property type="entry name" value="LPLAT_LABLAT-like"/>
    <property type="match status" value="1"/>
</dbReference>
<keyword evidence="3" id="KW-0997">Cell inner membrane</keyword>
<reference evidence="8" key="1">
    <citation type="journal article" date="2019" name="Int. J. Syst. Evol. Microbiol.">
        <title>The Global Catalogue of Microorganisms (GCM) 10K type strain sequencing project: providing services to taxonomists for standard genome sequencing and annotation.</title>
        <authorList>
            <consortium name="The Broad Institute Genomics Platform"/>
            <consortium name="The Broad Institute Genome Sequencing Center for Infectious Disease"/>
            <person name="Wu L."/>
            <person name="Ma J."/>
        </authorList>
    </citation>
    <scope>NUCLEOTIDE SEQUENCE [LARGE SCALE GENOMIC DNA]</scope>
    <source>
        <strain evidence="8">KCTC 22209</strain>
    </source>
</reference>
<evidence type="ECO:0000313" key="8">
    <source>
        <dbReference type="Proteomes" id="UP001597509"/>
    </source>
</evidence>
<evidence type="ECO:0000256" key="4">
    <source>
        <dbReference type="ARBA" id="ARBA00022679"/>
    </source>
</evidence>
<protein>
    <submittedName>
        <fullName evidence="7">Lysophospholipid acyltransferase family protein</fullName>
    </submittedName>
</protein>
<gene>
    <name evidence="7" type="ORF">ACFS6I_22030</name>
</gene>
<dbReference type="PANTHER" id="PTHR30606:SF10">
    <property type="entry name" value="PHOSPHATIDYLINOSITOL MANNOSIDE ACYLTRANSFERASE"/>
    <property type="match status" value="1"/>
</dbReference>
<comment type="subcellular location">
    <subcellularLocation>
        <location evidence="1">Cell inner membrane</location>
    </subcellularLocation>
</comment>
<dbReference type="PANTHER" id="PTHR30606">
    <property type="entry name" value="LIPID A BIOSYNTHESIS LAUROYL ACYLTRANSFERASE"/>
    <property type="match status" value="1"/>
</dbReference>
<accession>A0ABW5Z1K6</accession>
<comment type="caution">
    <text evidence="7">The sequence shown here is derived from an EMBL/GenBank/DDBJ whole genome shotgun (WGS) entry which is preliminary data.</text>
</comment>
<keyword evidence="4" id="KW-0808">Transferase</keyword>
<dbReference type="EMBL" id="JBHUPE010000012">
    <property type="protein sequence ID" value="MFD2906622.1"/>
    <property type="molecule type" value="Genomic_DNA"/>
</dbReference>
<dbReference type="RefSeq" id="WP_380923786.1">
    <property type="nucleotide sequence ID" value="NZ_JBHUPE010000012.1"/>
</dbReference>
<evidence type="ECO:0000256" key="1">
    <source>
        <dbReference type="ARBA" id="ARBA00004533"/>
    </source>
</evidence>
<sequence length="249" mass="29322">MLGYFIGKICKYRLSVCVQNLARAFPHLSYQEINIHRHNFYQNLARIIWENFHPRPVKLHLSESALETINRLQKQRSQAILLLGHYGNWELITKIPQFTNIPTQALYKPLKNRFLNYLSYKKRTKHGMRLLPAQHALRILLREKQTPSITFFIADQFPGHDNGIAVEFLQQPTFMFSGAEKLARQLDTYVGYVSLHPLNKQVWELDIKPICDHAAATSEGLITKQFASMLEKSIQKDPSWWLWTHRRWK</sequence>
<evidence type="ECO:0000256" key="5">
    <source>
        <dbReference type="ARBA" id="ARBA00023136"/>
    </source>
</evidence>
<dbReference type="Proteomes" id="UP001597509">
    <property type="component" value="Unassembled WGS sequence"/>
</dbReference>
<evidence type="ECO:0000313" key="7">
    <source>
        <dbReference type="EMBL" id="MFD2906622.1"/>
    </source>
</evidence>
<evidence type="ECO:0000256" key="2">
    <source>
        <dbReference type="ARBA" id="ARBA00022475"/>
    </source>
</evidence>
<dbReference type="GO" id="GO:0016746">
    <property type="term" value="F:acyltransferase activity"/>
    <property type="evidence" value="ECO:0007669"/>
    <property type="project" value="UniProtKB-KW"/>
</dbReference>
<name>A0ABW5Z1K6_9SPHI</name>
<keyword evidence="5" id="KW-0472">Membrane</keyword>
<evidence type="ECO:0000256" key="3">
    <source>
        <dbReference type="ARBA" id="ARBA00022519"/>
    </source>
</evidence>
<keyword evidence="6 7" id="KW-0012">Acyltransferase</keyword>
<organism evidence="7 8">
    <name type="scientific">Sphingobacterium anhuiense</name>
    <dbReference type="NCBI Taxonomy" id="493780"/>
    <lineage>
        <taxon>Bacteria</taxon>
        <taxon>Pseudomonadati</taxon>
        <taxon>Bacteroidota</taxon>
        <taxon>Sphingobacteriia</taxon>
        <taxon>Sphingobacteriales</taxon>
        <taxon>Sphingobacteriaceae</taxon>
        <taxon>Sphingobacterium</taxon>
    </lineage>
</organism>
<proteinExistence type="predicted"/>
<keyword evidence="2" id="KW-1003">Cell membrane</keyword>
<keyword evidence="8" id="KW-1185">Reference proteome</keyword>
<dbReference type="Pfam" id="PF03279">
    <property type="entry name" value="Lip_A_acyltrans"/>
    <property type="match status" value="1"/>
</dbReference>
<evidence type="ECO:0000256" key="6">
    <source>
        <dbReference type="ARBA" id="ARBA00023315"/>
    </source>
</evidence>